<evidence type="ECO:0000256" key="10">
    <source>
        <dbReference type="HAMAP-Rule" id="MF_00575"/>
    </source>
</evidence>
<name>A0ABP9S4I8_9GAMM</name>
<keyword evidence="1 10" id="KW-1003">Cell membrane</keyword>
<feature type="domain" description="Calcineurin-like phosphoesterase" evidence="11">
    <location>
        <begin position="15"/>
        <end position="211"/>
    </location>
</feature>
<dbReference type="PANTHER" id="PTHR34990:SF1">
    <property type="entry name" value="UDP-2,3-DIACYLGLUCOSAMINE HYDROLASE"/>
    <property type="match status" value="1"/>
</dbReference>
<feature type="binding site" evidence="10">
    <location>
        <begin position="91"/>
        <end position="92"/>
    </location>
    <ligand>
        <name>substrate</name>
    </ligand>
</feature>
<keyword evidence="6 10" id="KW-0378">Hydrolase</keyword>
<evidence type="ECO:0000256" key="4">
    <source>
        <dbReference type="ARBA" id="ARBA00022556"/>
    </source>
</evidence>
<comment type="caution">
    <text evidence="12">The sequence shown here is derived from an EMBL/GenBank/DDBJ whole genome shotgun (WGS) entry which is preliminary data.</text>
</comment>
<dbReference type="CDD" id="cd07398">
    <property type="entry name" value="MPP_YbbF-LpxH"/>
    <property type="match status" value="1"/>
</dbReference>
<evidence type="ECO:0000256" key="8">
    <source>
        <dbReference type="ARBA" id="ARBA00023136"/>
    </source>
</evidence>
<comment type="cofactor">
    <cofactor evidence="10">
        <name>Mn(2+)</name>
        <dbReference type="ChEBI" id="CHEBI:29035"/>
    </cofactor>
    <text evidence="10">Binds 2 Mn(2+) ions per subunit in a binuclear metal center.</text>
</comment>
<comment type="similarity">
    <text evidence="10">Belongs to the LpxH family.</text>
</comment>
<dbReference type="InterPro" id="IPR043461">
    <property type="entry name" value="LpxH-like"/>
</dbReference>
<dbReference type="PANTHER" id="PTHR34990">
    <property type="entry name" value="UDP-2,3-DIACYLGLUCOSAMINE HYDROLASE-RELATED"/>
    <property type="match status" value="1"/>
</dbReference>
<evidence type="ECO:0000313" key="12">
    <source>
        <dbReference type="EMBL" id="GAA5190961.1"/>
    </source>
</evidence>
<feature type="binding site" evidence="10">
    <location>
        <position position="23"/>
    </location>
    <ligand>
        <name>Mn(2+)</name>
        <dbReference type="ChEBI" id="CHEBI:29035"/>
        <label>1</label>
    </ligand>
</feature>
<evidence type="ECO:0000256" key="6">
    <source>
        <dbReference type="ARBA" id="ARBA00022801"/>
    </source>
</evidence>
<evidence type="ECO:0000256" key="3">
    <source>
        <dbReference type="ARBA" id="ARBA00022519"/>
    </source>
</evidence>
<feature type="binding site" evidence="10">
    <location>
        <position position="54"/>
    </location>
    <ligand>
        <name>Mn(2+)</name>
        <dbReference type="ChEBI" id="CHEBI:29035"/>
        <label>1</label>
    </ligand>
</feature>
<evidence type="ECO:0000256" key="5">
    <source>
        <dbReference type="ARBA" id="ARBA00022723"/>
    </source>
</evidence>
<dbReference type="InterPro" id="IPR004843">
    <property type="entry name" value="Calcineurin-like_PHP"/>
</dbReference>
<keyword evidence="2 10" id="KW-0444">Lipid biosynthesis</keyword>
<evidence type="ECO:0000256" key="7">
    <source>
        <dbReference type="ARBA" id="ARBA00023098"/>
    </source>
</evidence>
<keyword evidence="13" id="KW-1185">Reference proteome</keyword>
<accession>A0ABP9S4I8</accession>
<reference evidence="13" key="1">
    <citation type="journal article" date="2019" name="Int. J. Syst. Evol. Microbiol.">
        <title>The Global Catalogue of Microorganisms (GCM) 10K type strain sequencing project: providing services to taxonomists for standard genome sequencing and annotation.</title>
        <authorList>
            <consortium name="The Broad Institute Genomics Platform"/>
            <consortium name="The Broad Institute Genome Sequencing Center for Infectious Disease"/>
            <person name="Wu L."/>
            <person name="Ma J."/>
        </authorList>
    </citation>
    <scope>NUCLEOTIDE SEQUENCE [LARGE SCALE GENOMIC DNA]</scope>
    <source>
        <strain evidence="13">JCM 18720</strain>
    </source>
</reference>
<organism evidence="12 13">
    <name type="scientific">Ferrimonas gelatinilytica</name>
    <dbReference type="NCBI Taxonomy" id="1255257"/>
    <lineage>
        <taxon>Bacteria</taxon>
        <taxon>Pseudomonadati</taxon>
        <taxon>Pseudomonadota</taxon>
        <taxon>Gammaproteobacteria</taxon>
        <taxon>Alteromonadales</taxon>
        <taxon>Ferrimonadaceae</taxon>
        <taxon>Ferrimonas</taxon>
    </lineage>
</organism>
<evidence type="ECO:0000256" key="1">
    <source>
        <dbReference type="ARBA" id="ARBA00022475"/>
    </source>
</evidence>
<dbReference type="SUPFAM" id="SSF56300">
    <property type="entry name" value="Metallo-dependent phosphatases"/>
    <property type="match status" value="1"/>
</dbReference>
<comment type="function">
    <text evidence="10">Hydrolyzes the pyrophosphate bond of UDP-2,3-diacylglucosamine to yield 2,3-diacylglucosamine 1-phosphate (lipid X) and UMP by catalyzing the attack of water at the alpha-P atom. Involved in the biosynthesis of lipid A, a phosphorylated glycolipid that anchors the lipopolysaccharide to the outer membrane of the cell.</text>
</comment>
<comment type="subcellular location">
    <subcellularLocation>
        <location evidence="10">Cell inner membrane</location>
        <topology evidence="10">Peripheral membrane protein</topology>
        <orientation evidence="10">Cytoplasmic side</orientation>
    </subcellularLocation>
</comment>
<dbReference type="EC" id="3.6.1.54" evidence="10"/>
<feature type="binding site" evidence="10">
    <location>
        <position position="207"/>
    </location>
    <ligand>
        <name>substrate</name>
    </ligand>
</feature>
<evidence type="ECO:0000259" key="11">
    <source>
        <dbReference type="Pfam" id="PF00149"/>
    </source>
</evidence>
<proteinExistence type="inferred from homology"/>
<feature type="binding site" evidence="10">
    <location>
        <position position="172"/>
    </location>
    <ligand>
        <name>substrate</name>
    </ligand>
</feature>
<dbReference type="Gene3D" id="3.60.21.10">
    <property type="match status" value="1"/>
</dbReference>
<dbReference type="InterPro" id="IPR010138">
    <property type="entry name" value="UDP-diacylglucosamine_Hdrlase"/>
</dbReference>
<protein>
    <recommendedName>
        <fullName evidence="10">UDP-2,3-diacylglucosamine hydrolase</fullName>
        <ecNumber evidence="10">3.6.1.54</ecNumber>
    </recommendedName>
    <alternativeName>
        <fullName evidence="10">UDP-2,3-diacylglucosamine diphosphatase</fullName>
    </alternativeName>
</protein>
<dbReference type="HAMAP" id="MF_00575">
    <property type="entry name" value="LpxH"/>
    <property type="match status" value="1"/>
</dbReference>
<keyword evidence="8 10" id="KW-0472">Membrane</keyword>
<gene>
    <name evidence="10" type="primary">lpxH</name>
    <name evidence="12" type="ORF">GCM10025772_16790</name>
</gene>
<keyword evidence="7 10" id="KW-0443">Lipid metabolism</keyword>
<keyword evidence="4 10" id="KW-0441">Lipid A biosynthesis</keyword>
<dbReference type="InterPro" id="IPR029052">
    <property type="entry name" value="Metallo-depent_PP-like"/>
</dbReference>
<keyword evidence="3 10" id="KW-0997">Cell inner membrane</keyword>
<comment type="pathway">
    <text evidence="10">Glycolipid biosynthesis; lipid IV(A) biosynthesis; lipid IV(A) from (3R)-3-hydroxytetradecanoyl-[acyl-carrier-protein] and UDP-N-acetyl-alpha-D-glucosamine: step 4/6.</text>
</comment>
<comment type="catalytic activity">
    <reaction evidence="10">
        <text>UDP-2-N,3-O-bis[(3R)-3-hydroxytetradecanoyl]-alpha-D-glucosamine + H2O = 2-N,3-O-bis[(3R)-3-hydroxytetradecanoyl]-alpha-D-glucosaminyl 1-phosphate + UMP + 2 H(+)</text>
        <dbReference type="Rhea" id="RHEA:25213"/>
        <dbReference type="ChEBI" id="CHEBI:15377"/>
        <dbReference type="ChEBI" id="CHEBI:15378"/>
        <dbReference type="ChEBI" id="CHEBI:57865"/>
        <dbReference type="ChEBI" id="CHEBI:57957"/>
        <dbReference type="ChEBI" id="CHEBI:78847"/>
        <dbReference type="EC" id="3.6.1.54"/>
    </reaction>
</comment>
<dbReference type="NCBIfam" id="NF003743">
    <property type="entry name" value="PRK05340.1"/>
    <property type="match status" value="1"/>
</dbReference>
<dbReference type="RefSeq" id="WP_345316610.1">
    <property type="nucleotide sequence ID" value="NZ_BAABLF010000009.1"/>
</dbReference>
<feature type="binding site" evidence="10">
    <location>
        <position position="21"/>
    </location>
    <ligand>
        <name>Mn(2+)</name>
        <dbReference type="ChEBI" id="CHEBI:29035"/>
        <label>1</label>
    </ligand>
</feature>
<feature type="binding site" evidence="10">
    <location>
        <position position="207"/>
    </location>
    <ligand>
        <name>Mn(2+)</name>
        <dbReference type="ChEBI" id="CHEBI:29035"/>
        <label>2</label>
    </ligand>
</feature>
<keyword evidence="5 10" id="KW-0479">Metal-binding</keyword>
<feature type="binding site" evidence="10">
    <location>
        <position position="91"/>
    </location>
    <ligand>
        <name>Mn(2+)</name>
        <dbReference type="ChEBI" id="CHEBI:29035"/>
        <label>2</label>
    </ligand>
</feature>
<evidence type="ECO:0000256" key="2">
    <source>
        <dbReference type="ARBA" id="ARBA00022516"/>
    </source>
</evidence>
<evidence type="ECO:0000313" key="13">
    <source>
        <dbReference type="Proteomes" id="UP001501600"/>
    </source>
</evidence>
<feature type="binding site" evidence="10">
    <location>
        <position position="209"/>
    </location>
    <ligand>
        <name>Mn(2+)</name>
        <dbReference type="ChEBI" id="CHEBI:29035"/>
        <label>1</label>
    </ligand>
</feature>
<dbReference type="NCBIfam" id="TIGR01854">
    <property type="entry name" value="lipid_A_lpxH"/>
    <property type="match status" value="1"/>
</dbReference>
<keyword evidence="9 10" id="KW-0464">Manganese</keyword>
<sequence>MPWTPTAGAVPSGSRVLVIGDLHLCPSRPDITQAFRRFVETQLAGCDALYIVGDLFEFWIGDDDHNAFTEEVATLLRSASDQTQVFFLHGNRDFAVGKRFAKRCGLTLLPEVARIDLFGTPAVILHGDSLCTDDVEYQKFRRLRCRPWFLPLTLALPLKVRRYLSDRGRAQSKQKATQADYKPVDVTAQAVEHLMAEQGVDVMIHGHTHRPAIHELDNQRRRLVVGDWYSQDSVLELTPQGATLHSQPL</sequence>
<dbReference type="Proteomes" id="UP001501600">
    <property type="component" value="Unassembled WGS sequence"/>
</dbReference>
<feature type="binding site" evidence="10">
    <location>
        <position position="54"/>
    </location>
    <ligand>
        <name>Mn(2+)</name>
        <dbReference type="ChEBI" id="CHEBI:29035"/>
        <label>2</label>
    </ligand>
</feature>
<feature type="binding site" evidence="10">
    <location>
        <position position="134"/>
    </location>
    <ligand>
        <name>substrate</name>
    </ligand>
</feature>
<dbReference type="Pfam" id="PF00149">
    <property type="entry name" value="Metallophos"/>
    <property type="match status" value="1"/>
</dbReference>
<feature type="binding site" evidence="10">
    <location>
        <position position="126"/>
    </location>
    <ligand>
        <name>Mn(2+)</name>
        <dbReference type="ChEBI" id="CHEBI:29035"/>
        <label>2</label>
    </ligand>
</feature>
<evidence type="ECO:0000256" key="9">
    <source>
        <dbReference type="ARBA" id="ARBA00023211"/>
    </source>
</evidence>
<comment type="caution">
    <text evidence="10">Lacks conserved residue(s) required for the propagation of feature annotation.</text>
</comment>
<dbReference type="EMBL" id="BAABLF010000009">
    <property type="protein sequence ID" value="GAA5190961.1"/>
    <property type="molecule type" value="Genomic_DNA"/>
</dbReference>